<organism evidence="1 2">
    <name type="scientific">Pyrobaculum arsenaticum</name>
    <dbReference type="NCBI Taxonomy" id="121277"/>
    <lineage>
        <taxon>Archaea</taxon>
        <taxon>Thermoproteota</taxon>
        <taxon>Thermoprotei</taxon>
        <taxon>Thermoproteales</taxon>
        <taxon>Thermoproteaceae</taxon>
        <taxon>Pyrobaculum</taxon>
    </lineage>
</organism>
<evidence type="ECO:0000313" key="1">
    <source>
        <dbReference type="EMBL" id="NYR14939.1"/>
    </source>
</evidence>
<name>A0A7L4P7A0_9CREN</name>
<proteinExistence type="predicted"/>
<dbReference type="GeneID" id="5055902"/>
<evidence type="ECO:0000313" key="2">
    <source>
        <dbReference type="Proteomes" id="UP000554766"/>
    </source>
</evidence>
<dbReference type="Proteomes" id="UP000554766">
    <property type="component" value="Unassembled WGS sequence"/>
</dbReference>
<keyword evidence="2" id="KW-1185">Reference proteome</keyword>
<accession>A0A7L4P7A0</accession>
<dbReference type="AlphaFoldDB" id="A0A7L4P7A0"/>
<dbReference type="RefSeq" id="WP_011899997.1">
    <property type="nucleotide sequence ID" value="NZ_JAAVJF010000001.1"/>
</dbReference>
<protein>
    <submittedName>
        <fullName evidence="1">Uncharacterized protein</fullName>
    </submittedName>
</protein>
<dbReference type="EMBL" id="JAAVJF010000001">
    <property type="protein sequence ID" value="NYR14939.1"/>
    <property type="molecule type" value="Genomic_DNA"/>
</dbReference>
<comment type="caution">
    <text evidence="1">The sequence shown here is derived from an EMBL/GenBank/DDBJ whole genome shotgun (WGS) entry which is preliminary data.</text>
</comment>
<reference evidence="1 2" key="1">
    <citation type="journal article" date="2020" name="Nat. Commun.">
        <title>The structures of two archaeal type IV pili illuminate evolutionary relationships.</title>
        <authorList>
            <person name="Wang F."/>
            <person name="Baquero D.P."/>
            <person name="Su Z."/>
            <person name="Beltran L.C."/>
            <person name="Prangishvili D."/>
            <person name="Krupovic M."/>
            <person name="Egelman E.H."/>
        </authorList>
    </citation>
    <scope>NUCLEOTIDE SEQUENCE [LARGE SCALE GENOMIC DNA]</scope>
    <source>
        <strain evidence="1 2">2GA</strain>
    </source>
</reference>
<gene>
    <name evidence="1" type="ORF">HC235_02970</name>
</gene>
<sequence>MLIVGNSRGELWVVKDGVARGPEGRRVEVPWVDDGIHYGAAIVKKGEVYKPDGSLAGRFNLVAIPYGLYSDGYTQPRFGIFVIEERAYVVDLETWKPVRLLECDGKWDFMPSYPFADEKSIFCTDGFVVVATPREYRVVSAPCGSSYHIDFLTHGRAIISDIVATDEGISMILKGITLSGDFLGAKRLELEEATTVEPLSWDPLVLYVEIGGEEYVIWNGSKRKIQKPFFITQRGLIVGDQLEGGHKLRCAPQHAHGDYYLCGDIVEKLPHD</sequence>
<dbReference type="OMA" id="HIDFLTH"/>